<name>A0AAN9PX27_CANGL</name>
<reference evidence="2 3" key="1">
    <citation type="submission" date="2024-01" db="EMBL/GenBank/DDBJ databases">
        <title>The genomes of 5 underutilized Papilionoideae crops provide insights into root nodulation and disease resistanc.</title>
        <authorList>
            <person name="Jiang F."/>
        </authorList>
    </citation>
    <scope>NUCLEOTIDE SEQUENCE [LARGE SCALE GENOMIC DNA]</scope>
    <source>
        <strain evidence="2">LVBAO_FW01</strain>
        <tissue evidence="2">Leaves</tissue>
    </source>
</reference>
<keyword evidence="3" id="KW-1185">Reference proteome</keyword>
<evidence type="ECO:0000313" key="2">
    <source>
        <dbReference type="EMBL" id="KAK7313009.1"/>
    </source>
</evidence>
<dbReference type="EMBL" id="JAYMYQ010000009">
    <property type="protein sequence ID" value="KAK7313009.1"/>
    <property type="molecule type" value="Genomic_DNA"/>
</dbReference>
<organism evidence="2 3">
    <name type="scientific">Canavalia gladiata</name>
    <name type="common">Sword bean</name>
    <name type="synonym">Dolichos gladiatus</name>
    <dbReference type="NCBI Taxonomy" id="3824"/>
    <lineage>
        <taxon>Eukaryota</taxon>
        <taxon>Viridiplantae</taxon>
        <taxon>Streptophyta</taxon>
        <taxon>Embryophyta</taxon>
        <taxon>Tracheophyta</taxon>
        <taxon>Spermatophyta</taxon>
        <taxon>Magnoliopsida</taxon>
        <taxon>eudicotyledons</taxon>
        <taxon>Gunneridae</taxon>
        <taxon>Pentapetalae</taxon>
        <taxon>rosids</taxon>
        <taxon>fabids</taxon>
        <taxon>Fabales</taxon>
        <taxon>Fabaceae</taxon>
        <taxon>Papilionoideae</taxon>
        <taxon>50 kb inversion clade</taxon>
        <taxon>NPAAA clade</taxon>
        <taxon>indigoferoid/millettioid clade</taxon>
        <taxon>Phaseoleae</taxon>
        <taxon>Canavalia</taxon>
    </lineage>
</organism>
<proteinExistence type="predicted"/>
<feature type="region of interest" description="Disordered" evidence="1">
    <location>
        <begin position="1"/>
        <end position="23"/>
    </location>
</feature>
<sequence>MQIALQNQTEGRRQLPPKMSSSGYKKERFCVGHTRAYLGMSPRSKPACTCLNRPGLVQCVRCGYVVPGERLKKSQGNKEVLRRALIPPPTQRIGLRWLNFRPIPSRLSNMSTA</sequence>
<gene>
    <name evidence="2" type="ORF">VNO77_37327</name>
</gene>
<accession>A0AAN9PX27</accession>
<dbReference type="Proteomes" id="UP001367508">
    <property type="component" value="Unassembled WGS sequence"/>
</dbReference>
<evidence type="ECO:0000256" key="1">
    <source>
        <dbReference type="SAM" id="MobiDB-lite"/>
    </source>
</evidence>
<protein>
    <submittedName>
        <fullName evidence="2">Uncharacterized protein</fullName>
    </submittedName>
</protein>
<evidence type="ECO:0000313" key="3">
    <source>
        <dbReference type="Proteomes" id="UP001367508"/>
    </source>
</evidence>
<comment type="caution">
    <text evidence="2">The sequence shown here is derived from an EMBL/GenBank/DDBJ whole genome shotgun (WGS) entry which is preliminary data.</text>
</comment>
<dbReference type="AlphaFoldDB" id="A0AAN9PX27"/>